<dbReference type="Pfam" id="PF00300">
    <property type="entry name" value="His_Phos_1"/>
    <property type="match status" value="1"/>
</dbReference>
<feature type="active site" description="Proton donor/acceptor" evidence="1">
    <location>
        <position position="79"/>
    </location>
</feature>
<dbReference type="Gene3D" id="3.40.50.1240">
    <property type="entry name" value="Phosphoglycerate mutase-like"/>
    <property type="match status" value="1"/>
</dbReference>
<proteinExistence type="predicted"/>
<dbReference type="GO" id="GO:0016791">
    <property type="term" value="F:phosphatase activity"/>
    <property type="evidence" value="ECO:0007669"/>
    <property type="project" value="TreeGrafter"/>
</dbReference>
<evidence type="ECO:0000256" key="2">
    <source>
        <dbReference type="PIRSR" id="PIRSR613078-2"/>
    </source>
</evidence>
<dbReference type="EC" id="3.1.3.-" evidence="3"/>
<dbReference type="InterPro" id="IPR050275">
    <property type="entry name" value="PGM_Phosphatase"/>
</dbReference>
<dbReference type="SMART" id="SM00855">
    <property type="entry name" value="PGAM"/>
    <property type="match status" value="1"/>
</dbReference>
<feature type="binding site" evidence="2">
    <location>
        <position position="57"/>
    </location>
    <ligand>
        <name>substrate</name>
    </ligand>
</feature>
<name>A0AAU8IJ73_9BACL</name>
<dbReference type="PANTHER" id="PTHR48100:SF1">
    <property type="entry name" value="HISTIDINE PHOSPHATASE FAMILY PROTEIN-RELATED"/>
    <property type="match status" value="1"/>
</dbReference>
<gene>
    <name evidence="3" type="ORF">ABNN70_05955</name>
</gene>
<dbReference type="AlphaFoldDB" id="A0AAU8IJ73"/>
<dbReference type="CDD" id="cd07067">
    <property type="entry name" value="HP_PGM_like"/>
    <property type="match status" value="1"/>
</dbReference>
<dbReference type="EMBL" id="CP159510">
    <property type="protein sequence ID" value="XCJ18005.1"/>
    <property type="molecule type" value="Genomic_DNA"/>
</dbReference>
<protein>
    <submittedName>
        <fullName evidence="3">Histidine phosphatase family protein</fullName>
        <ecNumber evidence="3">3.1.3.-</ecNumber>
    </submittedName>
</protein>
<feature type="active site" description="Tele-phosphohistidine intermediate" evidence="1">
    <location>
        <position position="12"/>
    </location>
</feature>
<dbReference type="SUPFAM" id="SSF53254">
    <property type="entry name" value="Phosphoglycerate mutase-like"/>
    <property type="match status" value="1"/>
</dbReference>
<dbReference type="InterPro" id="IPR013078">
    <property type="entry name" value="His_Pase_superF_clade-1"/>
</dbReference>
<keyword evidence="3" id="KW-0378">Hydrolase</keyword>
<dbReference type="InterPro" id="IPR029033">
    <property type="entry name" value="His_PPase_superfam"/>
</dbReference>
<dbReference type="RefSeq" id="WP_353949089.1">
    <property type="nucleotide sequence ID" value="NZ_CP159510.1"/>
</dbReference>
<accession>A0AAU8IJ73</accession>
<dbReference type="GO" id="GO:0005737">
    <property type="term" value="C:cytoplasm"/>
    <property type="evidence" value="ECO:0007669"/>
    <property type="project" value="TreeGrafter"/>
</dbReference>
<dbReference type="PANTHER" id="PTHR48100">
    <property type="entry name" value="BROAD-SPECIFICITY PHOSPHATASE YOR283W-RELATED"/>
    <property type="match status" value="1"/>
</dbReference>
<evidence type="ECO:0000256" key="1">
    <source>
        <dbReference type="PIRSR" id="PIRSR613078-1"/>
    </source>
</evidence>
<organism evidence="3">
    <name type="scientific">Sporolactobacillus sp. Y61</name>
    <dbReference type="NCBI Taxonomy" id="3160863"/>
    <lineage>
        <taxon>Bacteria</taxon>
        <taxon>Bacillati</taxon>
        <taxon>Bacillota</taxon>
        <taxon>Bacilli</taxon>
        <taxon>Bacillales</taxon>
        <taxon>Sporolactobacillaceae</taxon>
        <taxon>Sporolactobacillus</taxon>
    </lineage>
</organism>
<evidence type="ECO:0000313" key="3">
    <source>
        <dbReference type="EMBL" id="XCJ18005.1"/>
    </source>
</evidence>
<feature type="binding site" evidence="2">
    <location>
        <begin position="11"/>
        <end position="18"/>
    </location>
    <ligand>
        <name>substrate</name>
    </ligand>
</feature>
<sequence>MDDGLVITLFRHGLTEENERHAYIGWTDSPLSKQGRAELSGKMLTPCHYVATSDLKRCRQTAELLFEHVSQEVYPEFREMNFGNWEGKTYEQLKDAGVYRRWLEDPFHVSPPQGESFQAFAKRIDQGWKKLKGKIMMEQLSRAVLVTHGGVIRYLLSSNSKEKTDFRDWNVSNGHGYALIWESRDMFRRGETCTSLREVPLTEKQSG</sequence>
<reference evidence="3" key="1">
    <citation type="submission" date="2024-06" db="EMBL/GenBank/DDBJ databases">
        <authorList>
            <person name="Fan A."/>
            <person name="Zhang F.Y."/>
            <person name="Zhang L."/>
        </authorList>
    </citation>
    <scope>NUCLEOTIDE SEQUENCE</scope>
    <source>
        <strain evidence="3">Y61</strain>
    </source>
</reference>